<gene>
    <name evidence="1" type="ORF">METZ01_LOCUS323050</name>
</gene>
<protein>
    <submittedName>
        <fullName evidence="1">Uncharacterized protein</fullName>
    </submittedName>
</protein>
<name>A0A382PAA4_9ZZZZ</name>
<dbReference type="AlphaFoldDB" id="A0A382PAA4"/>
<dbReference type="EMBL" id="UINC01105906">
    <property type="protein sequence ID" value="SVC70196.1"/>
    <property type="molecule type" value="Genomic_DNA"/>
</dbReference>
<feature type="non-terminal residue" evidence="1">
    <location>
        <position position="1"/>
    </location>
</feature>
<proteinExistence type="predicted"/>
<organism evidence="1">
    <name type="scientific">marine metagenome</name>
    <dbReference type="NCBI Taxonomy" id="408172"/>
    <lineage>
        <taxon>unclassified sequences</taxon>
        <taxon>metagenomes</taxon>
        <taxon>ecological metagenomes</taxon>
    </lineage>
</organism>
<accession>A0A382PAA4</accession>
<evidence type="ECO:0000313" key="1">
    <source>
        <dbReference type="EMBL" id="SVC70196.1"/>
    </source>
</evidence>
<reference evidence="1" key="1">
    <citation type="submission" date="2018-05" db="EMBL/GenBank/DDBJ databases">
        <authorList>
            <person name="Lanie J.A."/>
            <person name="Ng W.-L."/>
            <person name="Kazmierczak K.M."/>
            <person name="Andrzejewski T.M."/>
            <person name="Davidsen T.M."/>
            <person name="Wayne K.J."/>
            <person name="Tettelin H."/>
            <person name="Glass J.I."/>
            <person name="Rusch D."/>
            <person name="Podicherti R."/>
            <person name="Tsui H.-C.T."/>
            <person name="Winkler M.E."/>
        </authorList>
    </citation>
    <scope>NUCLEOTIDE SEQUENCE</scope>
</reference>
<sequence>EALNHTIAVNDLLEAKNRVAMTNRPDHSPNEASNNVIYNFFEHFLKG</sequence>